<organism evidence="2">
    <name type="scientific">Veillonella atypica</name>
    <dbReference type="NCBI Taxonomy" id="39777"/>
    <lineage>
        <taxon>Bacteria</taxon>
        <taxon>Bacillati</taxon>
        <taxon>Bacillota</taxon>
        <taxon>Negativicutes</taxon>
        <taxon>Veillonellales</taxon>
        <taxon>Veillonellaceae</taxon>
        <taxon>Veillonella</taxon>
    </lineage>
</organism>
<keyword evidence="1" id="KW-1133">Transmembrane helix</keyword>
<dbReference type="Pfam" id="PF12679">
    <property type="entry name" value="ABC2_membrane_2"/>
    <property type="match status" value="1"/>
</dbReference>
<feature type="transmembrane region" description="Helical" evidence="1">
    <location>
        <begin position="232"/>
        <end position="253"/>
    </location>
</feature>
<reference evidence="2 3" key="1">
    <citation type="submission" date="2016-01" db="EMBL/GenBank/DDBJ databases">
        <authorList>
            <person name="Oliw E.H."/>
        </authorList>
    </citation>
    <scope>NUCLEOTIDE SEQUENCE [LARGE SCALE GENOMIC DNA]</scope>
    <source>
        <strain evidence="2 3">CMW7756B</strain>
    </source>
</reference>
<comment type="caution">
    <text evidence="2">The sequence shown here is derived from an EMBL/GenBank/DDBJ whole genome shotgun (WGS) entry which is preliminary data.</text>
</comment>
<dbReference type="PANTHER" id="PTHR37305:SF1">
    <property type="entry name" value="MEMBRANE PROTEIN"/>
    <property type="match status" value="1"/>
</dbReference>
<evidence type="ECO:0000313" key="2">
    <source>
        <dbReference type="EMBL" id="KXA64947.1"/>
    </source>
</evidence>
<name>A0A133S5K4_9FIRM</name>
<protein>
    <recommendedName>
        <fullName evidence="4">ABC-2 family transporter protein</fullName>
    </recommendedName>
</protein>
<keyword evidence="1" id="KW-0472">Membrane</keyword>
<dbReference type="Proteomes" id="UP000070226">
    <property type="component" value="Unassembled WGS sequence"/>
</dbReference>
<dbReference type="PATRIC" id="fig|39777.7.peg.695"/>
<feature type="transmembrane region" description="Helical" evidence="1">
    <location>
        <begin position="103"/>
        <end position="121"/>
    </location>
</feature>
<proteinExistence type="predicted"/>
<evidence type="ECO:0000313" key="3">
    <source>
        <dbReference type="Proteomes" id="UP000070226"/>
    </source>
</evidence>
<dbReference type="EMBL" id="LRQT01000017">
    <property type="protein sequence ID" value="KXA64947.1"/>
    <property type="molecule type" value="Genomic_DNA"/>
</dbReference>
<gene>
    <name evidence="2" type="ORF">HMPREF3233_00708</name>
</gene>
<sequence>MIIILFLIFILLMLYLVFPIVFNYNNDQQTFSQDNWKQEVTKKQKSLDKKIQTIENKKNIQPKDKADLQSYQDEKLRLEKYKEYNINPPAQNNLYDNSLTITGLNKLVALSIILLSSMVISKEFTDKTIQTLFLQPISKRKIILSKIGSLFLINAFLLFVFYLTSILFSFVVSSSKYTGGLIVKNLNTGDFNTVDFTCLMSRLFIGDYIYTIIYSLIALLITILFKGNLISVGIPILFLFCWSSVSGFFKSFLKSDFLIPNHWNLNEHFGIISQTSLETSSYTESLAVSTITILILLVLNTIAFKKIKL</sequence>
<feature type="transmembrane region" description="Helical" evidence="1">
    <location>
        <begin position="286"/>
        <end position="304"/>
    </location>
</feature>
<feature type="transmembrane region" description="Helical" evidence="1">
    <location>
        <begin position="142"/>
        <end position="171"/>
    </location>
</feature>
<accession>A0A133S5K4</accession>
<dbReference type="PANTHER" id="PTHR37305">
    <property type="entry name" value="INTEGRAL MEMBRANE PROTEIN-RELATED"/>
    <property type="match status" value="1"/>
</dbReference>
<feature type="transmembrane region" description="Helical" evidence="1">
    <location>
        <begin position="208"/>
        <end position="225"/>
    </location>
</feature>
<evidence type="ECO:0000256" key="1">
    <source>
        <dbReference type="SAM" id="Phobius"/>
    </source>
</evidence>
<dbReference type="AlphaFoldDB" id="A0A133S5K4"/>
<evidence type="ECO:0008006" key="4">
    <source>
        <dbReference type="Google" id="ProtNLM"/>
    </source>
</evidence>
<keyword evidence="1" id="KW-0812">Transmembrane</keyword>